<keyword evidence="1" id="KW-0812">Transmembrane</keyword>
<organism evidence="2 3">
    <name type="scientific">Methylorubrum rhodinum</name>
    <dbReference type="NCBI Taxonomy" id="29428"/>
    <lineage>
        <taxon>Bacteria</taxon>
        <taxon>Pseudomonadati</taxon>
        <taxon>Pseudomonadota</taxon>
        <taxon>Alphaproteobacteria</taxon>
        <taxon>Hyphomicrobiales</taxon>
        <taxon>Methylobacteriaceae</taxon>
        <taxon>Methylorubrum</taxon>
    </lineage>
</organism>
<gene>
    <name evidence="2" type="ORF">HNR00_002741</name>
</gene>
<comment type="caution">
    <text evidence="2">The sequence shown here is derived from an EMBL/GenBank/DDBJ whole genome shotgun (WGS) entry which is preliminary data.</text>
</comment>
<reference evidence="2 3" key="1">
    <citation type="submission" date="2020-08" db="EMBL/GenBank/DDBJ databases">
        <title>Genomic Encyclopedia of Type Strains, Phase IV (KMG-IV): sequencing the most valuable type-strain genomes for metagenomic binning, comparative biology and taxonomic classification.</title>
        <authorList>
            <person name="Goeker M."/>
        </authorList>
    </citation>
    <scope>NUCLEOTIDE SEQUENCE [LARGE SCALE GENOMIC DNA]</scope>
    <source>
        <strain evidence="2 3">DSM 2163</strain>
    </source>
</reference>
<proteinExistence type="predicted"/>
<sequence>MSLDSDPKATRGLLSWTVKVTLAAGVAAALLGHYVARTIEPGAALVASRDLDPIVTGSIGPAARTTALDPCALRGR</sequence>
<evidence type="ECO:0000313" key="3">
    <source>
        <dbReference type="Proteomes" id="UP000583454"/>
    </source>
</evidence>
<dbReference type="AlphaFoldDB" id="A0A840ZLG1"/>
<evidence type="ECO:0000256" key="1">
    <source>
        <dbReference type="SAM" id="Phobius"/>
    </source>
</evidence>
<keyword evidence="1" id="KW-0472">Membrane</keyword>
<protein>
    <submittedName>
        <fullName evidence="2">Uncharacterized protein</fullName>
    </submittedName>
</protein>
<dbReference type="Proteomes" id="UP000583454">
    <property type="component" value="Unassembled WGS sequence"/>
</dbReference>
<name>A0A840ZLG1_9HYPH</name>
<feature type="transmembrane region" description="Helical" evidence="1">
    <location>
        <begin position="12"/>
        <end position="31"/>
    </location>
</feature>
<dbReference type="RefSeq" id="WP_183570081.1">
    <property type="nucleotide sequence ID" value="NZ_JACHOP010000010.1"/>
</dbReference>
<dbReference type="EMBL" id="JACHOP010000010">
    <property type="protein sequence ID" value="MBB5758024.1"/>
    <property type="molecule type" value="Genomic_DNA"/>
</dbReference>
<evidence type="ECO:0000313" key="2">
    <source>
        <dbReference type="EMBL" id="MBB5758024.1"/>
    </source>
</evidence>
<accession>A0A840ZLG1</accession>
<keyword evidence="3" id="KW-1185">Reference proteome</keyword>
<keyword evidence="1" id="KW-1133">Transmembrane helix</keyword>